<dbReference type="InterPro" id="IPR036047">
    <property type="entry name" value="F-box-like_dom_sf"/>
</dbReference>
<evidence type="ECO:0000256" key="1">
    <source>
        <dbReference type="SAM" id="MobiDB-lite"/>
    </source>
</evidence>
<comment type="caution">
    <text evidence="3">The sequence shown here is derived from an EMBL/GenBank/DDBJ whole genome shotgun (WGS) entry which is preliminary data.</text>
</comment>
<sequence>MSLYTTSSVQRALAIPELLSSICQLLGPKDILSNACVCKTWSNVALDVLWKEVDDIHNLLSLLAPLKQKAGQGYLQAFSRSIEPEDWKRFTRYAGRIRALVHNREKSKSRTVTPNVFHEVSRTRISLNILPVLHTLEWSRSIDLNFSVLFMHKTVKRFKFFLREEMVTPPNGLAAFFQAVTTRMPDLEVLDISSVQSVSDIEADMIKLLSGLPKLKEVILPLYYVSPNISETLSRLPNLNVLGFQYDDEQGRGDSQDVALPPATLGEGAFPALYDLALSMPFVHASELFDQPFSPQNITMLFIDSALPESPSDIHNLLSVIVKNCPLLINLSLNPHLSTTDNPPTDERLAYANLRPVLTLPNLTSFDINHYYPIDLKYKDMEELARAWPNLETLMLNSDPVALDHPPALSIAALIPFAEHCPNIRQLGLYMNAAEEDLPSSRDLVPFKCLETLSVGLSHITDHENVALFLSHLIPSECELECGGTWRILDWESSSPASEYGIIHQAWSMVGSVLPLLHKVRMQERKRYEEAKSELNSSPSPKDDPLPVSQTPISISDAVPTP</sequence>
<dbReference type="InterPro" id="IPR032675">
    <property type="entry name" value="LRR_dom_sf"/>
</dbReference>
<dbReference type="InterPro" id="IPR001810">
    <property type="entry name" value="F-box_dom"/>
</dbReference>
<dbReference type="RefSeq" id="XP_036630572.1">
    <property type="nucleotide sequence ID" value="XM_036776952.1"/>
</dbReference>
<feature type="domain" description="F-box" evidence="2">
    <location>
        <begin position="16"/>
        <end position="53"/>
    </location>
</feature>
<feature type="region of interest" description="Disordered" evidence="1">
    <location>
        <begin position="528"/>
        <end position="562"/>
    </location>
</feature>
<name>A0A8H6ZR27_PLEOS</name>
<reference evidence="3" key="1">
    <citation type="submission" date="2019-07" db="EMBL/GenBank/DDBJ databases">
        <authorList>
            <person name="Palmer J.M."/>
        </authorList>
    </citation>
    <scope>NUCLEOTIDE SEQUENCE</scope>
    <source>
        <strain evidence="3">PC9</strain>
    </source>
</reference>
<dbReference type="GeneID" id="59377239"/>
<dbReference type="Proteomes" id="UP000623687">
    <property type="component" value="Unassembled WGS sequence"/>
</dbReference>
<dbReference type="Gene3D" id="3.80.10.10">
    <property type="entry name" value="Ribonuclease Inhibitor"/>
    <property type="match status" value="1"/>
</dbReference>
<accession>A0A8H6ZR27</accession>
<keyword evidence="4" id="KW-1185">Reference proteome</keyword>
<dbReference type="SUPFAM" id="SSF52047">
    <property type="entry name" value="RNI-like"/>
    <property type="match status" value="1"/>
</dbReference>
<evidence type="ECO:0000259" key="2">
    <source>
        <dbReference type="Pfam" id="PF12937"/>
    </source>
</evidence>
<proteinExistence type="predicted"/>
<evidence type="ECO:0000313" key="3">
    <source>
        <dbReference type="EMBL" id="KAF7428200.1"/>
    </source>
</evidence>
<dbReference type="Gene3D" id="1.20.1280.50">
    <property type="match status" value="1"/>
</dbReference>
<dbReference type="PANTHER" id="PTHR38926:SF72">
    <property type="entry name" value="IM:7136021-RELATED"/>
    <property type="match status" value="1"/>
</dbReference>
<dbReference type="SUPFAM" id="SSF81383">
    <property type="entry name" value="F-box domain"/>
    <property type="match status" value="1"/>
</dbReference>
<dbReference type="Pfam" id="PF12937">
    <property type="entry name" value="F-box-like"/>
    <property type="match status" value="1"/>
</dbReference>
<dbReference type="EMBL" id="JACETU010000005">
    <property type="protein sequence ID" value="KAF7428200.1"/>
    <property type="molecule type" value="Genomic_DNA"/>
</dbReference>
<dbReference type="OrthoDB" id="2447803at2759"/>
<dbReference type="AlphaFoldDB" id="A0A8H6ZR27"/>
<organism evidence="3 4">
    <name type="scientific">Pleurotus ostreatus</name>
    <name type="common">Oyster mushroom</name>
    <name type="synonym">White-rot fungus</name>
    <dbReference type="NCBI Taxonomy" id="5322"/>
    <lineage>
        <taxon>Eukaryota</taxon>
        <taxon>Fungi</taxon>
        <taxon>Dikarya</taxon>
        <taxon>Basidiomycota</taxon>
        <taxon>Agaricomycotina</taxon>
        <taxon>Agaricomycetes</taxon>
        <taxon>Agaricomycetidae</taxon>
        <taxon>Agaricales</taxon>
        <taxon>Pleurotineae</taxon>
        <taxon>Pleurotaceae</taxon>
        <taxon>Pleurotus</taxon>
    </lineage>
</organism>
<evidence type="ECO:0000313" key="4">
    <source>
        <dbReference type="Proteomes" id="UP000623687"/>
    </source>
</evidence>
<gene>
    <name evidence="3" type="ORF">PC9H_007421</name>
</gene>
<protein>
    <recommendedName>
        <fullName evidence="2">F-box domain-containing protein</fullName>
    </recommendedName>
</protein>
<dbReference type="VEuPathDB" id="FungiDB:PC9H_007421"/>
<dbReference type="PANTHER" id="PTHR38926">
    <property type="entry name" value="F-BOX DOMAIN CONTAINING PROTEIN, EXPRESSED"/>
    <property type="match status" value="1"/>
</dbReference>